<dbReference type="Pfam" id="PF03551">
    <property type="entry name" value="PadR"/>
    <property type="match status" value="1"/>
</dbReference>
<keyword evidence="1" id="KW-0175">Coiled coil</keyword>
<gene>
    <name evidence="3" type="ORF">S01H4_48728</name>
</gene>
<evidence type="ECO:0000259" key="2">
    <source>
        <dbReference type="Pfam" id="PF03551"/>
    </source>
</evidence>
<feature type="coiled-coil region" evidence="1">
    <location>
        <begin position="178"/>
        <end position="205"/>
    </location>
</feature>
<dbReference type="AlphaFoldDB" id="X1CL24"/>
<dbReference type="PANTHER" id="PTHR43252">
    <property type="entry name" value="TRANSCRIPTIONAL REGULATOR YQJI"/>
    <property type="match status" value="1"/>
</dbReference>
<proteinExistence type="predicted"/>
<protein>
    <recommendedName>
        <fullName evidence="2">Transcription regulator PadR N-terminal domain-containing protein</fullName>
    </recommendedName>
</protein>
<name>X1CL24_9ZZZZ</name>
<dbReference type="InterPro" id="IPR036390">
    <property type="entry name" value="WH_DNA-bd_sf"/>
</dbReference>
<dbReference type="SUPFAM" id="SSF46785">
    <property type="entry name" value="Winged helix' DNA-binding domain"/>
    <property type="match status" value="1"/>
</dbReference>
<dbReference type="InterPro" id="IPR005149">
    <property type="entry name" value="Tscrpt_reg_PadR_N"/>
</dbReference>
<sequence length="213" mass="25111">MFFGKRFSGYHGGHSSGLDILVLSMIKNNDGISGYEIIQKINRKFKNVWRASSGTIYPLLNRLAKQQFVDIEEKTENNRLKKIYRITKRGIEGLKKVLENNLQPNIDTLGDYIQTVLKAIPSKKHFEQMFGCFPYTFPEYPKLDKKIDKSDYSPRNIERIESIIQELEEKKIYFTDRIHKLDKSLEDYKKNLEKLKKEKGKLEIEVKKSWTNQ</sequence>
<comment type="caution">
    <text evidence="3">The sequence shown here is derived from an EMBL/GenBank/DDBJ whole genome shotgun (WGS) entry which is preliminary data.</text>
</comment>
<feature type="non-terminal residue" evidence="3">
    <location>
        <position position="213"/>
    </location>
</feature>
<evidence type="ECO:0000256" key="1">
    <source>
        <dbReference type="SAM" id="Coils"/>
    </source>
</evidence>
<feature type="domain" description="Transcription regulator PadR N-terminal" evidence="2">
    <location>
        <begin position="22"/>
        <end position="95"/>
    </location>
</feature>
<dbReference type="PANTHER" id="PTHR43252:SF5">
    <property type="entry name" value="TRANSCRIPTIONAL REGULATOR, PADR-LIKE FAMILY"/>
    <property type="match status" value="1"/>
</dbReference>
<dbReference type="Gene3D" id="1.10.10.10">
    <property type="entry name" value="Winged helix-like DNA-binding domain superfamily/Winged helix DNA-binding domain"/>
    <property type="match status" value="1"/>
</dbReference>
<organism evidence="3">
    <name type="scientific">marine sediment metagenome</name>
    <dbReference type="NCBI Taxonomy" id="412755"/>
    <lineage>
        <taxon>unclassified sequences</taxon>
        <taxon>metagenomes</taxon>
        <taxon>ecological metagenomes</taxon>
    </lineage>
</organism>
<evidence type="ECO:0000313" key="3">
    <source>
        <dbReference type="EMBL" id="GAG93712.1"/>
    </source>
</evidence>
<reference evidence="3" key="1">
    <citation type="journal article" date="2014" name="Front. Microbiol.">
        <title>High frequency of phylogenetically diverse reductive dehalogenase-homologous genes in deep subseafloor sedimentary metagenomes.</title>
        <authorList>
            <person name="Kawai M."/>
            <person name="Futagami T."/>
            <person name="Toyoda A."/>
            <person name="Takaki Y."/>
            <person name="Nishi S."/>
            <person name="Hori S."/>
            <person name="Arai W."/>
            <person name="Tsubouchi T."/>
            <person name="Morono Y."/>
            <person name="Uchiyama I."/>
            <person name="Ito T."/>
            <person name="Fujiyama A."/>
            <person name="Inagaki F."/>
            <person name="Takami H."/>
        </authorList>
    </citation>
    <scope>NUCLEOTIDE SEQUENCE</scope>
    <source>
        <strain evidence="3">Expedition CK06-06</strain>
    </source>
</reference>
<dbReference type="InterPro" id="IPR036388">
    <property type="entry name" value="WH-like_DNA-bd_sf"/>
</dbReference>
<dbReference type="EMBL" id="BART01027492">
    <property type="protein sequence ID" value="GAG93712.1"/>
    <property type="molecule type" value="Genomic_DNA"/>
</dbReference>
<accession>X1CL24</accession>